<dbReference type="EMBL" id="ML976616">
    <property type="protein sequence ID" value="KAF1845915.1"/>
    <property type="molecule type" value="Genomic_DNA"/>
</dbReference>
<feature type="compositionally biased region" description="Low complexity" evidence="1">
    <location>
        <begin position="443"/>
        <end position="452"/>
    </location>
</feature>
<dbReference type="GeneID" id="63854172"/>
<evidence type="ECO:0000313" key="2">
    <source>
        <dbReference type="EMBL" id="KAF1845915.1"/>
    </source>
</evidence>
<reference evidence="2" key="1">
    <citation type="submission" date="2020-01" db="EMBL/GenBank/DDBJ databases">
        <authorList>
            <consortium name="DOE Joint Genome Institute"/>
            <person name="Haridas S."/>
            <person name="Albert R."/>
            <person name="Binder M."/>
            <person name="Bloem J."/>
            <person name="Labutti K."/>
            <person name="Salamov A."/>
            <person name="Andreopoulos B."/>
            <person name="Baker S.E."/>
            <person name="Barry K."/>
            <person name="Bills G."/>
            <person name="Bluhm B.H."/>
            <person name="Cannon C."/>
            <person name="Castanera R."/>
            <person name="Culley D.E."/>
            <person name="Daum C."/>
            <person name="Ezra D."/>
            <person name="Gonzalez J.B."/>
            <person name="Henrissat B."/>
            <person name="Kuo A."/>
            <person name="Liang C."/>
            <person name="Lipzen A."/>
            <person name="Lutzoni F."/>
            <person name="Magnuson J."/>
            <person name="Mondo S."/>
            <person name="Nolan M."/>
            <person name="Ohm R."/>
            <person name="Pangilinan J."/>
            <person name="Park H.-J."/>
            <person name="Ramirez L."/>
            <person name="Alfaro M."/>
            <person name="Sun H."/>
            <person name="Tritt A."/>
            <person name="Yoshinaga Y."/>
            <person name="Zwiers L.-H."/>
            <person name="Turgeon B.G."/>
            <person name="Goodwin S.B."/>
            <person name="Spatafora J.W."/>
            <person name="Crous P.W."/>
            <person name="Grigoriev I.V."/>
        </authorList>
    </citation>
    <scope>NUCLEOTIDE SEQUENCE</scope>
    <source>
        <strain evidence="2">CBS 394.84</strain>
    </source>
</reference>
<feature type="region of interest" description="Disordered" evidence="1">
    <location>
        <begin position="364"/>
        <end position="386"/>
    </location>
</feature>
<evidence type="ECO:0000256" key="1">
    <source>
        <dbReference type="SAM" id="MobiDB-lite"/>
    </source>
</evidence>
<feature type="region of interest" description="Disordered" evidence="1">
    <location>
        <begin position="268"/>
        <end position="292"/>
    </location>
</feature>
<dbReference type="RefSeq" id="XP_040788478.1">
    <property type="nucleotide sequence ID" value="XM_040936922.1"/>
</dbReference>
<feature type="region of interest" description="Disordered" evidence="1">
    <location>
        <begin position="427"/>
        <end position="454"/>
    </location>
</feature>
<organism evidence="2 3">
    <name type="scientific">Cucurbitaria berberidis CBS 394.84</name>
    <dbReference type="NCBI Taxonomy" id="1168544"/>
    <lineage>
        <taxon>Eukaryota</taxon>
        <taxon>Fungi</taxon>
        <taxon>Dikarya</taxon>
        <taxon>Ascomycota</taxon>
        <taxon>Pezizomycotina</taxon>
        <taxon>Dothideomycetes</taxon>
        <taxon>Pleosporomycetidae</taxon>
        <taxon>Pleosporales</taxon>
        <taxon>Pleosporineae</taxon>
        <taxon>Cucurbitariaceae</taxon>
        <taxon>Cucurbitaria</taxon>
    </lineage>
</organism>
<dbReference type="OrthoDB" id="3262926at2759"/>
<dbReference type="AlphaFoldDB" id="A0A9P4L8D4"/>
<sequence>MCWALKNLHDESRTPYICEPTLPQFRLPDDQPPRPLQNEYPVWYFLTGGLSRAEKLMQLLQLDKEPDLRIASVKGLVQVHERQCSALMSPTRQQAWWGQDSCVGMAYRVQTEEEERRIRYFKTSYVSVIRCKITLSAKGTFGRPTEVDGLTFVCSAGVNKFRYMNSWPIRAVPGSIGCGRRQSTLQYFAPTTISMTARSTTATIRPKTSSVPVKIPRWMLNNPPPSLAAQNRLAAARGCENRAMMATRPHTIPTPGALHERKTKIIPKAKARSVSGERSTARSTEGAWWNPPSESAMKRLAREGGMSSATGSVEHIENLEQHNAHLQTGSGMQAQDGRAGDSVLADDSTEVAASATIIWANAHLASPPGPTSSSTGTSSNWKGKGRASDAQISAMVDVTVQYATHSTAVQIGADTMPTQWRQEEPKSASKLATSVPTTTQEQTAANRAAVRTRTTDAVSSSQDMIRRDGAMWRTRTAIAIASGRPIQAHVFQKLSIPSMLHIRRRRSFNGHTNVSAFDMYADAY</sequence>
<accession>A0A9P4L8D4</accession>
<keyword evidence="3" id="KW-1185">Reference proteome</keyword>
<dbReference type="Proteomes" id="UP000800039">
    <property type="component" value="Unassembled WGS sequence"/>
</dbReference>
<name>A0A9P4L8D4_9PLEO</name>
<feature type="compositionally biased region" description="Polar residues" evidence="1">
    <location>
        <begin position="430"/>
        <end position="442"/>
    </location>
</feature>
<proteinExistence type="predicted"/>
<gene>
    <name evidence="2" type="ORF">K460DRAFT_406145</name>
</gene>
<protein>
    <submittedName>
        <fullName evidence="2">Uncharacterized protein</fullName>
    </submittedName>
</protein>
<comment type="caution">
    <text evidence="2">The sequence shown here is derived from an EMBL/GenBank/DDBJ whole genome shotgun (WGS) entry which is preliminary data.</text>
</comment>
<evidence type="ECO:0000313" key="3">
    <source>
        <dbReference type="Proteomes" id="UP000800039"/>
    </source>
</evidence>